<dbReference type="Proteomes" id="UP000275267">
    <property type="component" value="Unassembled WGS sequence"/>
</dbReference>
<comment type="caution">
    <text evidence="3">The sequence shown here is derived from an EMBL/GenBank/DDBJ whole genome shotgun (WGS) entry which is preliminary data.</text>
</comment>
<proteinExistence type="predicted"/>
<dbReference type="EMBL" id="PQIB02000006">
    <property type="protein sequence ID" value="RLN12246.1"/>
    <property type="molecule type" value="Genomic_DNA"/>
</dbReference>
<protein>
    <recommendedName>
        <fullName evidence="5">Protein POLAR LOCALIZATION DURING ASYMMETRIC DIVISION AND REDISTRIBUTION-like</fullName>
    </recommendedName>
</protein>
<dbReference type="OrthoDB" id="1916242at2759"/>
<feature type="coiled-coil region" evidence="1">
    <location>
        <begin position="272"/>
        <end position="318"/>
    </location>
</feature>
<accession>A0A3L6RZ04</accession>
<feature type="region of interest" description="Disordered" evidence="2">
    <location>
        <begin position="158"/>
        <end position="208"/>
    </location>
</feature>
<feature type="compositionally biased region" description="Polar residues" evidence="2">
    <location>
        <begin position="172"/>
        <end position="201"/>
    </location>
</feature>
<dbReference type="STRING" id="4540.A0A3L6RZ04"/>
<keyword evidence="4" id="KW-1185">Reference proteome</keyword>
<dbReference type="InterPro" id="IPR040348">
    <property type="entry name" value="POLAR-like"/>
</dbReference>
<name>A0A3L6RZ04_PANMI</name>
<dbReference type="PANTHER" id="PTHR33476:SF16">
    <property type="entry name" value="OS06G0648500 PROTEIN"/>
    <property type="match status" value="1"/>
</dbReference>
<dbReference type="AlphaFoldDB" id="A0A3L6RZ04"/>
<evidence type="ECO:0000256" key="1">
    <source>
        <dbReference type="SAM" id="Coils"/>
    </source>
</evidence>
<evidence type="ECO:0008006" key="5">
    <source>
        <dbReference type="Google" id="ProtNLM"/>
    </source>
</evidence>
<evidence type="ECO:0000313" key="3">
    <source>
        <dbReference type="EMBL" id="RLN12246.1"/>
    </source>
</evidence>
<dbReference type="PANTHER" id="PTHR33476">
    <property type="entry name" value="EMB|CAB62613.1"/>
    <property type="match status" value="1"/>
</dbReference>
<gene>
    <name evidence="3" type="ORF">C2845_PM09G19990</name>
</gene>
<dbReference type="GO" id="GO:0008356">
    <property type="term" value="P:asymmetric cell division"/>
    <property type="evidence" value="ECO:0007669"/>
    <property type="project" value="InterPro"/>
</dbReference>
<feature type="region of interest" description="Disordered" evidence="2">
    <location>
        <begin position="240"/>
        <end position="264"/>
    </location>
</feature>
<feature type="compositionally biased region" description="Basic and acidic residues" evidence="2">
    <location>
        <begin position="158"/>
        <end position="171"/>
    </location>
</feature>
<feature type="compositionally biased region" description="Acidic residues" evidence="2">
    <location>
        <begin position="247"/>
        <end position="264"/>
    </location>
</feature>
<organism evidence="3 4">
    <name type="scientific">Panicum miliaceum</name>
    <name type="common">Proso millet</name>
    <name type="synonym">Broomcorn millet</name>
    <dbReference type="NCBI Taxonomy" id="4540"/>
    <lineage>
        <taxon>Eukaryota</taxon>
        <taxon>Viridiplantae</taxon>
        <taxon>Streptophyta</taxon>
        <taxon>Embryophyta</taxon>
        <taxon>Tracheophyta</taxon>
        <taxon>Spermatophyta</taxon>
        <taxon>Magnoliopsida</taxon>
        <taxon>Liliopsida</taxon>
        <taxon>Poales</taxon>
        <taxon>Poaceae</taxon>
        <taxon>PACMAD clade</taxon>
        <taxon>Panicoideae</taxon>
        <taxon>Panicodae</taxon>
        <taxon>Paniceae</taxon>
        <taxon>Panicinae</taxon>
        <taxon>Panicum</taxon>
        <taxon>Panicum sect. Panicum</taxon>
    </lineage>
</organism>
<evidence type="ECO:0000313" key="4">
    <source>
        <dbReference type="Proteomes" id="UP000275267"/>
    </source>
</evidence>
<reference evidence="4" key="1">
    <citation type="journal article" date="2019" name="Nat. Commun.">
        <title>The genome of broomcorn millet.</title>
        <authorList>
            <person name="Zou C."/>
            <person name="Miki D."/>
            <person name="Li D."/>
            <person name="Tang Q."/>
            <person name="Xiao L."/>
            <person name="Rajput S."/>
            <person name="Deng P."/>
            <person name="Jia W."/>
            <person name="Huang R."/>
            <person name="Zhang M."/>
            <person name="Sun Y."/>
            <person name="Hu J."/>
            <person name="Fu X."/>
            <person name="Schnable P.S."/>
            <person name="Li F."/>
            <person name="Zhang H."/>
            <person name="Feng B."/>
            <person name="Zhu X."/>
            <person name="Liu R."/>
            <person name="Schnable J.C."/>
            <person name="Zhu J.-K."/>
            <person name="Zhang H."/>
        </authorList>
    </citation>
    <scope>NUCLEOTIDE SEQUENCE [LARGE SCALE GENOMIC DNA]</scope>
</reference>
<sequence>MAAAAASSEVRVASRRIVDYLNDGEELGVEGAGAEAPPCTPAAVAAGQAARSVLPRFRWPRLVSLGKRGGAAKGKGKGKGKGEVEVVVEKGDDPPVAAAVSTTAREPAAATDAKHADLGVGLSLVFLLAKTSDEFNKMVKVRAEMEALLKEIRDEVRNNKDRHDDAPKASNRESTTSSCVTDGNDRSSSARMEYQAGTSSGVEPASYEKSFQDGGCCARMDVLEEEFHAELGMLKVNYGSETPSFLPEEEEHYSEEDDDDDDDNAYYNGVPAVELERRLHELLHERNRDRIEELEAALRRAEQKLVEKEMEVSLWKDTAKLALRQDNELQ</sequence>
<evidence type="ECO:0000256" key="2">
    <source>
        <dbReference type="SAM" id="MobiDB-lite"/>
    </source>
</evidence>
<keyword evidence="1" id="KW-0175">Coiled coil</keyword>